<evidence type="ECO:0000313" key="3">
    <source>
        <dbReference type="Proteomes" id="UP000623172"/>
    </source>
</evidence>
<dbReference type="Proteomes" id="UP000623172">
    <property type="component" value="Unassembled WGS sequence"/>
</dbReference>
<dbReference type="Gene3D" id="3.40.50.11900">
    <property type="match status" value="1"/>
</dbReference>
<dbReference type="InterPro" id="IPR018709">
    <property type="entry name" value="CoA_activase_DUF2229"/>
</dbReference>
<protein>
    <recommendedName>
        <fullName evidence="1">DUF2229 domain-containing protein</fullName>
    </recommendedName>
</protein>
<dbReference type="EMBL" id="JACRSR010000001">
    <property type="protein sequence ID" value="MBC8530272.1"/>
    <property type="molecule type" value="Genomic_DNA"/>
</dbReference>
<reference evidence="2" key="1">
    <citation type="submission" date="2020-08" db="EMBL/GenBank/DDBJ databases">
        <title>Genome public.</title>
        <authorList>
            <person name="Liu C."/>
            <person name="Sun Q."/>
        </authorList>
    </citation>
    <scope>NUCLEOTIDE SEQUENCE</scope>
    <source>
        <strain evidence="2">NSJ-53</strain>
    </source>
</reference>
<dbReference type="AlphaFoldDB" id="A0A926D2F4"/>
<evidence type="ECO:0000259" key="1">
    <source>
        <dbReference type="Pfam" id="PF09989"/>
    </source>
</evidence>
<name>A0A926D2F4_9FIRM</name>
<dbReference type="Pfam" id="PF09989">
    <property type="entry name" value="DUF2229"/>
    <property type="match status" value="1"/>
</dbReference>
<dbReference type="PANTHER" id="PTHR32329">
    <property type="entry name" value="BIFUNCTIONAL PROTEIN [INCLUDES 2-HYDROXYACYL-COA DEHYDRATASE (N-TER) AND ITS ACTIVATOR DOMAIN (C_TERM)-RELATED"/>
    <property type="match status" value="1"/>
</dbReference>
<keyword evidence="3" id="KW-1185">Reference proteome</keyword>
<evidence type="ECO:0000313" key="2">
    <source>
        <dbReference type="EMBL" id="MBC8530272.1"/>
    </source>
</evidence>
<proteinExistence type="predicted"/>
<gene>
    <name evidence="2" type="ORF">H8696_00225</name>
</gene>
<dbReference type="InterPro" id="IPR051805">
    <property type="entry name" value="Dehydratase_Activator_Redct"/>
</dbReference>
<dbReference type="RefSeq" id="WP_249314161.1">
    <property type="nucleotide sequence ID" value="NZ_JACRSR010000001.1"/>
</dbReference>
<sequence>MVIGIPRALYDYYYHPLWAGIFESLGMKVISSPPTNQQILQAGVKVCPAELCVPIKIFCGHVAELMEKSDYVFVPRLVSMHNREWFCPKFLGLPDLVRHTVPGAMKKVLSPDIRSDGTDHGFTVKSLMEIAGPLGVVKNDMKKALAAGTAAFGRFRELCEAGHTLDEAALLLKGRAPKVSLESPELTLGIIGYVYNIYDSAISMDILKRLRAMNVKPITFETLGEEVLQNPRKPGKKIFWTFTRKTYNAAKIMMERPDLDGLIHVTAFGCGPDSVMGKMLEMDCETAGMPFMTIRVDEHSGENHLQTRMEAFVDMLIRKKRRTRSVI</sequence>
<dbReference type="PANTHER" id="PTHR32329:SF2">
    <property type="entry name" value="BIFUNCTIONAL PROTEIN [INCLUDES 2-HYDROXYACYL-COA DEHYDRATASE (N-TER) AND ITS ACTIVATOR DOMAIN (C_TERM)"/>
    <property type="match status" value="1"/>
</dbReference>
<organism evidence="2 3">
    <name type="scientific">Gehongia tenuis</name>
    <dbReference type="NCBI Taxonomy" id="2763655"/>
    <lineage>
        <taxon>Bacteria</taxon>
        <taxon>Bacillati</taxon>
        <taxon>Bacillota</taxon>
        <taxon>Clostridia</taxon>
        <taxon>Christensenellales</taxon>
        <taxon>Christensenellaceae</taxon>
        <taxon>Gehongia</taxon>
    </lineage>
</organism>
<comment type="caution">
    <text evidence="2">The sequence shown here is derived from an EMBL/GenBank/DDBJ whole genome shotgun (WGS) entry which is preliminary data.</text>
</comment>
<feature type="domain" description="DUF2229" evidence="1">
    <location>
        <begin position="3"/>
        <end position="222"/>
    </location>
</feature>
<accession>A0A926D2F4</accession>
<dbReference type="Pfam" id="PF06050">
    <property type="entry name" value="HGD-D"/>
    <property type="match status" value="1"/>
</dbReference>
<dbReference type="InterPro" id="IPR010327">
    <property type="entry name" value="FldB/FldC_alpha/beta"/>
</dbReference>